<protein>
    <submittedName>
        <fullName evidence="3">CPBP family intramembrane metalloprotease</fullName>
    </submittedName>
</protein>
<dbReference type="GO" id="GO:0004175">
    <property type="term" value="F:endopeptidase activity"/>
    <property type="evidence" value="ECO:0007669"/>
    <property type="project" value="UniProtKB-ARBA"/>
</dbReference>
<feature type="transmembrane region" description="Helical" evidence="1">
    <location>
        <begin position="267"/>
        <end position="288"/>
    </location>
</feature>
<accession>A0A4Q9KN97</accession>
<keyword evidence="3" id="KW-0482">Metalloprotease</keyword>
<keyword evidence="1" id="KW-1133">Transmembrane helix</keyword>
<evidence type="ECO:0000313" key="4">
    <source>
        <dbReference type="Proteomes" id="UP000291933"/>
    </source>
</evidence>
<keyword evidence="4" id="KW-1185">Reference proteome</keyword>
<feature type="transmembrane region" description="Helical" evidence="1">
    <location>
        <begin position="300"/>
        <end position="317"/>
    </location>
</feature>
<keyword evidence="3" id="KW-0378">Hydrolase</keyword>
<feature type="domain" description="CAAX prenyl protease 2/Lysostaphin resistance protein A-like" evidence="2">
    <location>
        <begin position="180"/>
        <end position="270"/>
    </location>
</feature>
<dbReference type="AlphaFoldDB" id="A0A4Q9KN97"/>
<organism evidence="3 4">
    <name type="scientific">Propioniciclava tarda</name>
    <dbReference type="NCBI Taxonomy" id="433330"/>
    <lineage>
        <taxon>Bacteria</taxon>
        <taxon>Bacillati</taxon>
        <taxon>Actinomycetota</taxon>
        <taxon>Actinomycetes</taxon>
        <taxon>Propionibacteriales</taxon>
        <taxon>Propionibacteriaceae</taxon>
        <taxon>Propioniciclava</taxon>
    </lineage>
</organism>
<dbReference type="OrthoDB" id="2680086at2"/>
<proteinExistence type="predicted"/>
<feature type="transmembrane region" description="Helical" evidence="1">
    <location>
        <begin position="207"/>
        <end position="229"/>
    </location>
</feature>
<feature type="transmembrane region" description="Helical" evidence="1">
    <location>
        <begin position="99"/>
        <end position="122"/>
    </location>
</feature>
<feature type="transmembrane region" description="Helical" evidence="1">
    <location>
        <begin position="177"/>
        <end position="195"/>
    </location>
</feature>
<dbReference type="EMBL" id="SDMR01000002">
    <property type="protein sequence ID" value="TBT96066.1"/>
    <property type="molecule type" value="Genomic_DNA"/>
</dbReference>
<name>A0A4Q9KN97_PROTD</name>
<evidence type="ECO:0000256" key="1">
    <source>
        <dbReference type="SAM" id="Phobius"/>
    </source>
</evidence>
<dbReference type="GO" id="GO:0080120">
    <property type="term" value="P:CAAX-box protein maturation"/>
    <property type="evidence" value="ECO:0007669"/>
    <property type="project" value="UniProtKB-ARBA"/>
</dbReference>
<evidence type="ECO:0000259" key="2">
    <source>
        <dbReference type="Pfam" id="PF02517"/>
    </source>
</evidence>
<keyword evidence="3" id="KW-0645">Protease</keyword>
<comment type="caution">
    <text evidence="3">The sequence shown here is derived from an EMBL/GenBank/DDBJ whole genome shotgun (WGS) entry which is preliminary data.</text>
</comment>
<feature type="transmembrane region" description="Helical" evidence="1">
    <location>
        <begin position="49"/>
        <end position="79"/>
    </location>
</feature>
<dbReference type="InterPro" id="IPR003675">
    <property type="entry name" value="Rce1/LyrA-like_dom"/>
</dbReference>
<dbReference type="RefSeq" id="WP_131171181.1">
    <property type="nucleotide sequence ID" value="NZ_FXTL01000002.1"/>
</dbReference>
<dbReference type="GO" id="GO:0008237">
    <property type="term" value="F:metallopeptidase activity"/>
    <property type="evidence" value="ECO:0007669"/>
    <property type="project" value="UniProtKB-KW"/>
</dbReference>
<reference evidence="3 4" key="1">
    <citation type="submission" date="2019-01" db="EMBL/GenBank/DDBJ databases">
        <title>Lactibacter flavus gen. nov., sp. nov., a novel bacterium of the family Propionibacteriaceae isolated from raw milk and dairy products.</title>
        <authorList>
            <person name="Huptas C."/>
            <person name="Wenning M."/>
            <person name="Breitenwieser F."/>
            <person name="Doll E."/>
            <person name="Von Neubeck M."/>
            <person name="Busse H.-J."/>
            <person name="Scherer S."/>
        </authorList>
    </citation>
    <scope>NUCLEOTIDE SEQUENCE [LARGE SCALE GENOMIC DNA]</scope>
    <source>
        <strain evidence="3 4">DSM 22130</strain>
    </source>
</reference>
<evidence type="ECO:0000313" key="3">
    <source>
        <dbReference type="EMBL" id="TBT96066.1"/>
    </source>
</evidence>
<keyword evidence="1" id="KW-0812">Transmembrane</keyword>
<feature type="transmembrane region" description="Helical" evidence="1">
    <location>
        <begin position="235"/>
        <end position="255"/>
    </location>
</feature>
<feature type="transmembrane region" description="Helical" evidence="1">
    <location>
        <begin position="143"/>
        <end position="165"/>
    </location>
</feature>
<sequence length="335" mass="35609">MASDKRKPAPRPIAKAPTRTGALSFWATEQVPEGVEFTGVLRTPGARPLIGILGVIIGIGSFFAFTPLLTQLLAVAYWLATGRATTFPETYKTLLSYEVPFGMVAAQLGIALLIPISAAVILTIHHVRPAYLFSVRPGLRWRALFIFLPVAFVALNAVLLLQNALAGRPFVLQPQEGFVGFLIAILLTSPLQAAAEEVFFRGYLLQALGSLASSKWVGIVGSAFVFALFHGTQNAWLFGSRFAFGVLAALLVVYLGGLEAGIAAHIVNNMCAFVYAGLSTGIATLKATTEVTPMDAVGEVVMYAVFTLAALGVGRALRLRSRTSASGLGEVKTVR</sequence>
<dbReference type="Proteomes" id="UP000291933">
    <property type="component" value="Unassembled WGS sequence"/>
</dbReference>
<dbReference type="Pfam" id="PF02517">
    <property type="entry name" value="Rce1-like"/>
    <property type="match status" value="1"/>
</dbReference>
<gene>
    <name evidence="3" type="ORF">ET996_03665</name>
</gene>
<dbReference type="GO" id="GO:0006508">
    <property type="term" value="P:proteolysis"/>
    <property type="evidence" value="ECO:0007669"/>
    <property type="project" value="UniProtKB-KW"/>
</dbReference>
<keyword evidence="1" id="KW-0472">Membrane</keyword>